<dbReference type="AlphaFoldDB" id="A0A6A6X2B2"/>
<dbReference type="EMBL" id="MU002070">
    <property type="protein sequence ID" value="KAF2790506.1"/>
    <property type="molecule type" value="Genomic_DNA"/>
</dbReference>
<sequence length="157" mass="17333">MAYIDEKRQTDTSIPPTMEKTSIQDAVAGITNDPQSLAVAMAVATYILFSSIAYVVIGDVKEILPIFWFFLIPFTVGFLSCAVIITISRTKEYTLQTRRFAAFLIPSLYTLVCLACYSVIEDNAFLLIFCFLLAPFGTVVLVLLMALVIVVANKEGL</sequence>
<feature type="transmembrane region" description="Helical" evidence="1">
    <location>
        <begin position="63"/>
        <end position="88"/>
    </location>
</feature>
<evidence type="ECO:0000313" key="3">
    <source>
        <dbReference type="Proteomes" id="UP000799757"/>
    </source>
</evidence>
<dbReference type="Proteomes" id="UP000799757">
    <property type="component" value="Unassembled WGS sequence"/>
</dbReference>
<evidence type="ECO:0000313" key="2">
    <source>
        <dbReference type="EMBL" id="KAF2790506.1"/>
    </source>
</evidence>
<gene>
    <name evidence="2" type="ORF">K505DRAFT_327546</name>
</gene>
<reference evidence="2" key="1">
    <citation type="journal article" date="2020" name="Stud. Mycol.">
        <title>101 Dothideomycetes genomes: a test case for predicting lifestyles and emergence of pathogens.</title>
        <authorList>
            <person name="Haridas S."/>
            <person name="Albert R."/>
            <person name="Binder M."/>
            <person name="Bloem J."/>
            <person name="Labutti K."/>
            <person name="Salamov A."/>
            <person name="Andreopoulos B."/>
            <person name="Baker S."/>
            <person name="Barry K."/>
            <person name="Bills G."/>
            <person name="Bluhm B."/>
            <person name="Cannon C."/>
            <person name="Castanera R."/>
            <person name="Culley D."/>
            <person name="Daum C."/>
            <person name="Ezra D."/>
            <person name="Gonzalez J."/>
            <person name="Henrissat B."/>
            <person name="Kuo A."/>
            <person name="Liang C."/>
            <person name="Lipzen A."/>
            <person name="Lutzoni F."/>
            <person name="Magnuson J."/>
            <person name="Mondo S."/>
            <person name="Nolan M."/>
            <person name="Ohm R."/>
            <person name="Pangilinan J."/>
            <person name="Park H.-J."/>
            <person name="Ramirez L."/>
            <person name="Alfaro M."/>
            <person name="Sun H."/>
            <person name="Tritt A."/>
            <person name="Yoshinaga Y."/>
            <person name="Zwiers L.-H."/>
            <person name="Turgeon B."/>
            <person name="Goodwin S."/>
            <person name="Spatafora J."/>
            <person name="Crous P."/>
            <person name="Grigoriev I."/>
        </authorList>
    </citation>
    <scope>NUCLEOTIDE SEQUENCE</scope>
    <source>
        <strain evidence="2">CBS 109.77</strain>
    </source>
</reference>
<proteinExistence type="predicted"/>
<keyword evidence="3" id="KW-1185">Reference proteome</keyword>
<keyword evidence="1" id="KW-0812">Transmembrane</keyword>
<accession>A0A6A6X2B2</accession>
<evidence type="ECO:0000256" key="1">
    <source>
        <dbReference type="SAM" id="Phobius"/>
    </source>
</evidence>
<protein>
    <submittedName>
        <fullName evidence="2">Uncharacterized protein</fullName>
    </submittedName>
</protein>
<feature type="transmembrane region" description="Helical" evidence="1">
    <location>
        <begin position="100"/>
        <end position="120"/>
    </location>
</feature>
<name>A0A6A6X2B2_9PLEO</name>
<keyword evidence="1" id="KW-0472">Membrane</keyword>
<feature type="transmembrane region" description="Helical" evidence="1">
    <location>
        <begin position="37"/>
        <end position="57"/>
    </location>
</feature>
<keyword evidence="1" id="KW-1133">Transmembrane helix</keyword>
<organism evidence="2 3">
    <name type="scientific">Melanomma pulvis-pyrius CBS 109.77</name>
    <dbReference type="NCBI Taxonomy" id="1314802"/>
    <lineage>
        <taxon>Eukaryota</taxon>
        <taxon>Fungi</taxon>
        <taxon>Dikarya</taxon>
        <taxon>Ascomycota</taxon>
        <taxon>Pezizomycotina</taxon>
        <taxon>Dothideomycetes</taxon>
        <taxon>Pleosporomycetidae</taxon>
        <taxon>Pleosporales</taxon>
        <taxon>Melanommataceae</taxon>
        <taxon>Melanomma</taxon>
    </lineage>
</organism>
<feature type="transmembrane region" description="Helical" evidence="1">
    <location>
        <begin position="126"/>
        <end position="152"/>
    </location>
</feature>